<evidence type="ECO:0000256" key="7">
    <source>
        <dbReference type="ARBA" id="ARBA00022989"/>
    </source>
</evidence>
<feature type="compositionally biased region" description="Low complexity" evidence="12">
    <location>
        <begin position="142"/>
        <end position="152"/>
    </location>
</feature>
<evidence type="ECO:0000256" key="9">
    <source>
        <dbReference type="ARBA" id="ARBA00023136"/>
    </source>
</evidence>
<dbReference type="HAMAP" id="MF_00237">
    <property type="entry name" value="TatB"/>
    <property type="match status" value="1"/>
</dbReference>
<dbReference type="PANTHER" id="PTHR33162">
    <property type="entry name" value="SEC-INDEPENDENT PROTEIN TRANSLOCASE PROTEIN TATA, CHLOROPLASTIC"/>
    <property type="match status" value="1"/>
</dbReference>
<dbReference type="InterPro" id="IPR018448">
    <property type="entry name" value="TatB"/>
</dbReference>
<comment type="subunit">
    <text evidence="10">The Tat system comprises two distinct complexes: a TatABC complex, containing multiple copies of TatA, TatB and TatC subunits, and a separate TatA complex, containing only TatA subunits. Substrates initially bind to the TatABC complex, which probably triggers association of the separate TatA complex to form the active translocon.</text>
</comment>
<comment type="function">
    <text evidence="10">Part of the twin-arginine translocation (Tat) system that transports large folded proteins containing a characteristic twin-arginine motif in their signal peptide across membranes. Together with TatC, TatB is part of a receptor directly interacting with Tat signal peptides. TatB may form an oligomeric binding site that transiently accommodates folded Tat precursor proteins before their translocation.</text>
</comment>
<evidence type="ECO:0000256" key="11">
    <source>
        <dbReference type="SAM" id="Coils"/>
    </source>
</evidence>
<accession>A0ABX0WKI6</accession>
<evidence type="ECO:0000313" key="14">
    <source>
        <dbReference type="EMBL" id="NJA88968.1"/>
    </source>
</evidence>
<dbReference type="PRINTS" id="PR01506">
    <property type="entry name" value="TATBPROTEIN"/>
</dbReference>
<evidence type="ECO:0000256" key="3">
    <source>
        <dbReference type="ARBA" id="ARBA00022475"/>
    </source>
</evidence>
<comment type="subcellular location">
    <subcellularLocation>
        <location evidence="10">Cell membrane</location>
        <topology evidence="10">Single-pass membrane protein</topology>
    </subcellularLocation>
    <subcellularLocation>
        <location evidence="1">Membrane</location>
        <topology evidence="1">Single-pass membrane protein</topology>
    </subcellularLocation>
</comment>
<keyword evidence="11" id="KW-0175">Coiled coil</keyword>
<evidence type="ECO:0000256" key="13">
    <source>
        <dbReference type="SAM" id="Phobius"/>
    </source>
</evidence>
<feature type="compositionally biased region" description="Polar residues" evidence="12">
    <location>
        <begin position="110"/>
        <end position="125"/>
    </location>
</feature>
<keyword evidence="4" id="KW-0997">Cell inner membrane</keyword>
<evidence type="ECO:0000313" key="15">
    <source>
        <dbReference type="Proteomes" id="UP000720344"/>
    </source>
</evidence>
<keyword evidence="15" id="KW-1185">Reference proteome</keyword>
<dbReference type="Gene3D" id="1.20.5.3310">
    <property type="match status" value="1"/>
</dbReference>
<dbReference type="RefSeq" id="WP_153590596.1">
    <property type="nucleotide sequence ID" value="NZ_JAATWB010000004.1"/>
</dbReference>
<keyword evidence="5 10" id="KW-0812">Transmembrane</keyword>
<proteinExistence type="inferred from homology"/>
<feature type="coiled-coil region" evidence="11">
    <location>
        <begin position="52"/>
        <end position="79"/>
    </location>
</feature>
<evidence type="ECO:0000256" key="5">
    <source>
        <dbReference type="ARBA" id="ARBA00022692"/>
    </source>
</evidence>
<protein>
    <recommendedName>
        <fullName evidence="10">Sec-independent protein translocase protein TatB</fullName>
    </recommendedName>
</protein>
<evidence type="ECO:0000256" key="2">
    <source>
        <dbReference type="ARBA" id="ARBA00022448"/>
    </source>
</evidence>
<evidence type="ECO:0000256" key="4">
    <source>
        <dbReference type="ARBA" id="ARBA00022519"/>
    </source>
</evidence>
<keyword evidence="3 10" id="KW-1003">Cell membrane</keyword>
<dbReference type="NCBIfam" id="TIGR01410">
    <property type="entry name" value="tatB"/>
    <property type="match status" value="1"/>
</dbReference>
<comment type="similarity">
    <text evidence="10">Belongs to the TatB family.</text>
</comment>
<evidence type="ECO:0000256" key="1">
    <source>
        <dbReference type="ARBA" id="ARBA00004167"/>
    </source>
</evidence>
<comment type="caution">
    <text evidence="14">The sequence shown here is derived from an EMBL/GenBank/DDBJ whole genome shotgun (WGS) entry which is preliminary data.</text>
</comment>
<dbReference type="PANTHER" id="PTHR33162:SF1">
    <property type="entry name" value="SEC-INDEPENDENT PROTEIN TRANSLOCASE PROTEIN TATA, CHLOROPLASTIC"/>
    <property type="match status" value="1"/>
</dbReference>
<reference evidence="15" key="1">
    <citation type="submission" date="2020-03" db="EMBL/GenBank/DDBJ databases">
        <title>Whole-genome sequence of the purple nonsulfur bacterium Rhodocyclus tenuis DSM112.</title>
        <authorList>
            <person name="Kyndt J.A."/>
            <person name="Meyer T.E."/>
        </authorList>
    </citation>
    <scope>NUCLEOTIDE SEQUENCE [LARGE SCALE GENOMIC DNA]</scope>
    <source>
        <strain evidence="15">DSM 112</strain>
    </source>
</reference>
<dbReference type="EMBL" id="JAATWB010000004">
    <property type="protein sequence ID" value="NJA88968.1"/>
    <property type="molecule type" value="Genomic_DNA"/>
</dbReference>
<keyword evidence="7 10" id="KW-1133">Transmembrane helix</keyword>
<keyword evidence="9 10" id="KW-0472">Membrane</keyword>
<gene>
    <name evidence="10 14" type="primary">tatB</name>
    <name evidence="14" type="ORF">HCX48_07015</name>
</gene>
<dbReference type="Proteomes" id="UP000720344">
    <property type="component" value="Unassembled WGS sequence"/>
</dbReference>
<evidence type="ECO:0000256" key="10">
    <source>
        <dbReference type="HAMAP-Rule" id="MF_00237"/>
    </source>
</evidence>
<sequence>MFDVAFSELLIIGVVALIVIGPRRLPTVARTLGVMLGRLQRYVANVKADINREMQLDELRKLQAELAETARKLESGMATGVANAQQALDDAAQTLRATVSDTSPPVPSETVASASSVPADTLSQTPVASPAAPVSPLPASPAPAISAAERKD</sequence>
<keyword evidence="8 10" id="KW-0811">Translocation</keyword>
<dbReference type="Pfam" id="PF02416">
    <property type="entry name" value="TatA_B_E"/>
    <property type="match status" value="1"/>
</dbReference>
<evidence type="ECO:0000256" key="8">
    <source>
        <dbReference type="ARBA" id="ARBA00023010"/>
    </source>
</evidence>
<keyword evidence="2 10" id="KW-0813">Transport</keyword>
<dbReference type="InterPro" id="IPR003369">
    <property type="entry name" value="TatA/B/E"/>
</dbReference>
<keyword evidence="6 10" id="KW-0653">Protein transport</keyword>
<feature type="region of interest" description="Disordered" evidence="12">
    <location>
        <begin position="92"/>
        <end position="152"/>
    </location>
</feature>
<name>A0ABX0WKI6_9RHOO</name>
<evidence type="ECO:0000256" key="6">
    <source>
        <dbReference type="ARBA" id="ARBA00022927"/>
    </source>
</evidence>
<evidence type="ECO:0000256" key="12">
    <source>
        <dbReference type="SAM" id="MobiDB-lite"/>
    </source>
</evidence>
<organism evidence="14 15">
    <name type="scientific">Rhodocyclus gracilis</name>
    <dbReference type="NCBI Taxonomy" id="2929842"/>
    <lineage>
        <taxon>Bacteria</taxon>
        <taxon>Pseudomonadati</taxon>
        <taxon>Pseudomonadota</taxon>
        <taxon>Betaproteobacteria</taxon>
        <taxon>Rhodocyclales</taxon>
        <taxon>Rhodocyclaceae</taxon>
        <taxon>Rhodocyclus</taxon>
    </lineage>
</organism>
<feature type="transmembrane region" description="Helical" evidence="13">
    <location>
        <begin position="6"/>
        <end position="25"/>
    </location>
</feature>